<evidence type="ECO:0000259" key="5">
    <source>
        <dbReference type="Pfam" id="PF05351"/>
    </source>
</evidence>
<dbReference type="VEuPathDB" id="TriTrypDB:TM35_000231480"/>
<proteinExistence type="inferred from homology"/>
<dbReference type="PANTHER" id="PTHR12951">
    <property type="entry name" value="RETINAL PROTEIN 4"/>
    <property type="match status" value="1"/>
</dbReference>
<keyword evidence="3" id="KW-0653">Protein transport</keyword>
<dbReference type="Gene3D" id="2.70.50.40">
    <property type="entry name" value="GMP phosphodiesterase, delta subunit"/>
    <property type="match status" value="1"/>
</dbReference>
<dbReference type="GO" id="GO:0060271">
    <property type="term" value="P:cilium assembly"/>
    <property type="evidence" value="ECO:0007669"/>
    <property type="project" value="TreeGrafter"/>
</dbReference>
<keyword evidence="2" id="KW-0813">Transport</keyword>
<dbReference type="RefSeq" id="XP_028881243.1">
    <property type="nucleotide sequence ID" value="XM_029027388.1"/>
</dbReference>
<evidence type="ECO:0000256" key="4">
    <source>
        <dbReference type="ARBA" id="ARBA00023121"/>
    </source>
</evidence>
<dbReference type="STRING" id="67003.A0A1X0NR59"/>
<evidence type="ECO:0000256" key="3">
    <source>
        <dbReference type="ARBA" id="ARBA00022927"/>
    </source>
</evidence>
<dbReference type="SUPFAM" id="SSF81296">
    <property type="entry name" value="E set domains"/>
    <property type="match status" value="1"/>
</dbReference>
<dbReference type="Proteomes" id="UP000192257">
    <property type="component" value="Unassembled WGS sequence"/>
</dbReference>
<dbReference type="Pfam" id="PF05351">
    <property type="entry name" value="GMP_PDE_delta"/>
    <property type="match status" value="1"/>
</dbReference>
<comment type="caution">
    <text evidence="6">The sequence shown here is derived from an EMBL/GenBank/DDBJ whole genome shotgun (WGS) entry which is preliminary data.</text>
</comment>
<dbReference type="GO" id="GO:0005929">
    <property type="term" value="C:cilium"/>
    <property type="evidence" value="ECO:0007669"/>
    <property type="project" value="TreeGrafter"/>
</dbReference>
<evidence type="ECO:0000256" key="1">
    <source>
        <dbReference type="ARBA" id="ARBA00008102"/>
    </source>
</evidence>
<protein>
    <submittedName>
        <fullName evidence="6">GMP-PDE, delta subunit family protein</fullName>
    </submittedName>
</protein>
<dbReference type="EMBL" id="NBCO01000023">
    <property type="protein sequence ID" value="ORC87177.1"/>
    <property type="molecule type" value="Genomic_DNA"/>
</dbReference>
<dbReference type="AlphaFoldDB" id="A0A1X0NR59"/>
<dbReference type="InterPro" id="IPR037036">
    <property type="entry name" value="PDED_dom_sf"/>
</dbReference>
<name>A0A1X0NR59_9TRYP</name>
<evidence type="ECO:0000313" key="6">
    <source>
        <dbReference type="EMBL" id="ORC87177.1"/>
    </source>
</evidence>
<dbReference type="GO" id="GO:0008289">
    <property type="term" value="F:lipid binding"/>
    <property type="evidence" value="ECO:0007669"/>
    <property type="project" value="UniProtKB-KW"/>
</dbReference>
<keyword evidence="7" id="KW-1185">Reference proteome</keyword>
<dbReference type="OrthoDB" id="10248777at2759"/>
<dbReference type="PANTHER" id="PTHR12951:SF1">
    <property type="entry name" value="PROTEIN UNC-119 HOMOLOG"/>
    <property type="match status" value="1"/>
</dbReference>
<keyword evidence="4" id="KW-0446">Lipid-binding</keyword>
<accession>A0A1X0NR59</accession>
<gene>
    <name evidence="6" type="ORF">TM35_000231480</name>
</gene>
<evidence type="ECO:0000256" key="2">
    <source>
        <dbReference type="ARBA" id="ARBA00022448"/>
    </source>
</evidence>
<dbReference type="InterPro" id="IPR051519">
    <property type="entry name" value="PDE6D_unc-119_myristoyl-bd"/>
</dbReference>
<evidence type="ECO:0000313" key="7">
    <source>
        <dbReference type="Proteomes" id="UP000192257"/>
    </source>
</evidence>
<comment type="similarity">
    <text evidence="1">Belongs to the PDE6D/unc-119 family.</text>
</comment>
<organism evidence="6 7">
    <name type="scientific">Trypanosoma theileri</name>
    <dbReference type="NCBI Taxonomy" id="67003"/>
    <lineage>
        <taxon>Eukaryota</taxon>
        <taxon>Discoba</taxon>
        <taxon>Euglenozoa</taxon>
        <taxon>Kinetoplastea</taxon>
        <taxon>Metakinetoplastina</taxon>
        <taxon>Trypanosomatida</taxon>
        <taxon>Trypanosomatidae</taxon>
        <taxon>Trypanosoma</taxon>
    </lineage>
</organism>
<feature type="domain" description="GMP phosphodiesterase delta subunit" evidence="5">
    <location>
        <begin position="28"/>
        <end position="187"/>
    </location>
</feature>
<dbReference type="FunFam" id="2.70.50.40:FF:000003">
    <property type="entry name" value="UNC119 homologue, putative"/>
    <property type="match status" value="1"/>
</dbReference>
<dbReference type="InterPro" id="IPR008015">
    <property type="entry name" value="PDED_dom"/>
</dbReference>
<dbReference type="GeneID" id="39987168"/>
<dbReference type="InterPro" id="IPR014756">
    <property type="entry name" value="Ig_E-set"/>
</dbReference>
<sequence>MTGGISITPEQVLQFTGPTEDFLCPITANTYNIEFYRFTISDAESHKVLFDVERSSDDYESIENVALLPVEVQRSMRTINYRFPPSMLYRKTISAKLVFGINGDKPVPNFRMIERHYFRNTLIKSFDFNFGFCIPRSTNTWESIYDMPELTEEWKQAIVQGANEMVSDSFYFVDGKLVMHNKAIYAYNAPEVDYGV</sequence>
<dbReference type="GO" id="GO:0042953">
    <property type="term" value="P:lipoprotein transport"/>
    <property type="evidence" value="ECO:0007669"/>
    <property type="project" value="TreeGrafter"/>
</dbReference>
<reference evidence="6 7" key="1">
    <citation type="submission" date="2017-03" db="EMBL/GenBank/DDBJ databases">
        <title>An alternative strategy for trypanosome survival in the mammalian bloodstream revealed through genome and transcriptome analysis of the ubiquitous bovine parasite Trypanosoma (Megatrypanum) theileri.</title>
        <authorList>
            <person name="Kelly S."/>
            <person name="Ivens A."/>
            <person name="Mott A."/>
            <person name="O'Neill E."/>
            <person name="Emms D."/>
            <person name="Macleod O."/>
            <person name="Voorheis P."/>
            <person name="Matthews J."/>
            <person name="Matthews K."/>
            <person name="Carrington M."/>
        </authorList>
    </citation>
    <scope>NUCLEOTIDE SEQUENCE [LARGE SCALE GENOMIC DNA]</scope>
    <source>
        <strain evidence="6">Edinburgh</strain>
    </source>
</reference>